<keyword evidence="5 10" id="KW-0812">Transmembrane</keyword>
<dbReference type="Gene3D" id="2.60.40.1120">
    <property type="entry name" value="Carboxypeptidase-like, regulatory domain"/>
    <property type="match status" value="1"/>
</dbReference>
<dbReference type="InterPro" id="IPR023997">
    <property type="entry name" value="TonB-dep_OMP_SusC/RagA_CS"/>
</dbReference>
<keyword evidence="16" id="KW-0675">Receptor</keyword>
<comment type="subcellular location">
    <subcellularLocation>
        <location evidence="1 10">Cell outer membrane</location>
        <topology evidence="1 10">Multi-pass membrane protein</topology>
    </subcellularLocation>
</comment>
<evidence type="ECO:0000256" key="8">
    <source>
        <dbReference type="ARBA" id="ARBA00023136"/>
    </source>
</evidence>
<accession>A0ABW4I8W5</accession>
<keyword evidence="6" id="KW-0408">Iron</keyword>
<dbReference type="InterPro" id="IPR036942">
    <property type="entry name" value="Beta-barrel_TonB_sf"/>
</dbReference>
<keyword evidence="9 10" id="KW-0998">Cell outer membrane</keyword>
<evidence type="ECO:0000313" key="16">
    <source>
        <dbReference type="EMBL" id="MFD1628464.1"/>
    </source>
</evidence>
<dbReference type="Pfam" id="PF13715">
    <property type="entry name" value="CarbopepD_reg_2"/>
    <property type="match status" value="1"/>
</dbReference>
<feature type="signal peptide" evidence="12">
    <location>
        <begin position="1"/>
        <end position="17"/>
    </location>
</feature>
<dbReference type="InterPro" id="IPR000531">
    <property type="entry name" value="Beta-barrel_TonB"/>
</dbReference>
<evidence type="ECO:0000256" key="11">
    <source>
        <dbReference type="RuleBase" id="RU003357"/>
    </source>
</evidence>
<sequence length="1122" mass="124805">MKLIFLFLSLMIFQVNAAVYAQKVDINVRNAKLKDVFSIIRKQTGYDFVYKLEDLNQAKLVNINAKNEPIQQVLEKCFVNQPLTYKINATTVSVRKKAAENQPPKTVGVVGKITDEKGEPLAGVSVRVKGGATGTISDHNGNYKLNVASQNTILVFTYIGFATQEKEIGANAVLNISLKPEASSLNQVVVIGYGEVKRGDVTGAVAEVKLEDLQKAPVLSVDQALAGRIAGVQVTSNDGQPGSEMNIVIRGGNSLTQSNAPLYVIDGFPLEDASLMSINPEDIKSMTVLKDASATAIYGSRGANGVIVIETKQSEGDNKTNVSFGSNIGFQRVTNRLDLMEPYEFVKYQYEANSQAADIFYLANKGKTIDDYLGVKGIDWQDHLFRDGFYHNHSLSLSGGGKTRFMGSFSYANQQGPIIKTGYDRLQGRLNLNHDTKNAKYFLGINYTQDKDFGDVSSSPETATYSSYTLFRAWAFRPTSGGNDDMFFDEIIDPESALTTTNPIIDLNNIFRENRKSNLFINASATFKITNNLEFRARGGASKRTYRESAFYNSLTSRGTSLLPGSVKGVNGLVNFVQMGNWLNENTLTYRKKVQHHSFTGLLGFTLQQNDYSKFGLAGEQLPNQDLGLSGIDQGTVSANTALINKNFLMSYLGRADYNYKSKYLLTLTFRADGSSKFAKGNQWAYFPSAAFAWKLKNEDFLQHINVLTDAKLRTSYGYTGNNRIGDFTRYSQITMPYSSHYSFQNQNPTLAAIPSVYGNADLKWETTRQFDLGIDLAFLKNRIRFTADVYDKVTNDLLLSAPVPYTTGFSSIYKNIGSINNRGLELSLSTDNIKTKNFSWGSDFNISFNKNKILSLTDEANRLLTPLGWSSNFNTVNLYLAQVGGPSAMFYGLVWEGVYTYDDFDLVGGDYVLKQNVPTNGASRNAIQPGDVKYRDINGDGIININDNTVIGRALPIHAGGFNNNFRYKNFGLNVFFQWSYGNDVMNANRMYLEGNVNNSMGMNQLRTYENRWTPDNPTSNIYRVGGQGPGGYYSNRTLEDGSFLRLKTVNLSYSLPRLWLKRMNLKTFELNVAAQNLYTWTNYSGMDPEVSLRNSALTPGFDFSVYPTAKTLVFGIKTNF</sequence>
<dbReference type="InterPro" id="IPR012910">
    <property type="entry name" value="Plug_dom"/>
</dbReference>
<evidence type="ECO:0000256" key="1">
    <source>
        <dbReference type="ARBA" id="ARBA00004571"/>
    </source>
</evidence>
<dbReference type="NCBIfam" id="TIGR04057">
    <property type="entry name" value="SusC_RagA_signa"/>
    <property type="match status" value="1"/>
</dbReference>
<evidence type="ECO:0000256" key="2">
    <source>
        <dbReference type="ARBA" id="ARBA00022448"/>
    </source>
</evidence>
<protein>
    <submittedName>
        <fullName evidence="16">TonB-dependent receptor</fullName>
    </submittedName>
</protein>
<name>A0ABW4I8W5_9SPHI</name>
<dbReference type="InterPro" id="IPR039426">
    <property type="entry name" value="TonB-dep_rcpt-like"/>
</dbReference>
<dbReference type="RefSeq" id="WP_379660851.1">
    <property type="nucleotide sequence ID" value="NZ_JBHUDG010000002.1"/>
</dbReference>
<dbReference type="NCBIfam" id="TIGR04056">
    <property type="entry name" value="OMP_RagA_SusC"/>
    <property type="match status" value="1"/>
</dbReference>
<evidence type="ECO:0000259" key="15">
    <source>
        <dbReference type="Pfam" id="PF07715"/>
    </source>
</evidence>
<keyword evidence="4" id="KW-0410">Iron transport</keyword>
<feature type="domain" description="TonB-dependent receptor plug" evidence="15">
    <location>
        <begin position="200"/>
        <end position="306"/>
    </location>
</feature>
<keyword evidence="3 10" id="KW-1134">Transmembrane beta strand</keyword>
<feature type="chain" id="PRO_5046400942" evidence="12">
    <location>
        <begin position="18"/>
        <end position="1122"/>
    </location>
</feature>
<feature type="domain" description="TonB-dependent receptor-like beta-barrel" evidence="13">
    <location>
        <begin position="484"/>
        <end position="926"/>
    </location>
</feature>
<reference evidence="17" key="1">
    <citation type="journal article" date="2019" name="Int. J. Syst. Evol. Microbiol.">
        <title>The Global Catalogue of Microorganisms (GCM) 10K type strain sequencing project: providing services to taxonomists for standard genome sequencing and annotation.</title>
        <authorList>
            <consortium name="The Broad Institute Genomics Platform"/>
            <consortium name="The Broad Institute Genome Sequencing Center for Infectious Disease"/>
            <person name="Wu L."/>
            <person name="Ma J."/>
        </authorList>
    </citation>
    <scope>NUCLEOTIDE SEQUENCE [LARGE SCALE GENOMIC DNA]</scope>
    <source>
        <strain evidence="17">CCUG 53762</strain>
    </source>
</reference>
<keyword evidence="17" id="KW-1185">Reference proteome</keyword>
<feature type="domain" description="Secretin/TonB short N-terminal" evidence="14">
    <location>
        <begin position="46"/>
        <end position="97"/>
    </location>
</feature>
<evidence type="ECO:0000256" key="9">
    <source>
        <dbReference type="ARBA" id="ARBA00023237"/>
    </source>
</evidence>
<evidence type="ECO:0000256" key="12">
    <source>
        <dbReference type="SAM" id="SignalP"/>
    </source>
</evidence>
<dbReference type="Pfam" id="PF00593">
    <property type="entry name" value="TonB_dep_Rec_b-barrel"/>
    <property type="match status" value="1"/>
</dbReference>
<dbReference type="InterPro" id="IPR037066">
    <property type="entry name" value="Plug_dom_sf"/>
</dbReference>
<dbReference type="Pfam" id="PF07660">
    <property type="entry name" value="STN"/>
    <property type="match status" value="1"/>
</dbReference>
<proteinExistence type="inferred from homology"/>
<organism evidence="16 17">
    <name type="scientific">Pseudopedobacter beijingensis</name>
    <dbReference type="NCBI Taxonomy" id="1207056"/>
    <lineage>
        <taxon>Bacteria</taxon>
        <taxon>Pseudomonadati</taxon>
        <taxon>Bacteroidota</taxon>
        <taxon>Sphingobacteriia</taxon>
        <taxon>Sphingobacteriales</taxon>
        <taxon>Sphingobacteriaceae</taxon>
        <taxon>Pseudopedobacter</taxon>
    </lineage>
</organism>
<comment type="caution">
    <text evidence="16">The sequence shown here is derived from an EMBL/GenBank/DDBJ whole genome shotgun (WGS) entry which is preliminary data.</text>
</comment>
<dbReference type="Gene3D" id="2.170.130.10">
    <property type="entry name" value="TonB-dependent receptor, plug domain"/>
    <property type="match status" value="1"/>
</dbReference>
<evidence type="ECO:0000256" key="10">
    <source>
        <dbReference type="PROSITE-ProRule" id="PRU01360"/>
    </source>
</evidence>
<evidence type="ECO:0000256" key="4">
    <source>
        <dbReference type="ARBA" id="ARBA00022496"/>
    </source>
</evidence>
<comment type="similarity">
    <text evidence="10 11">Belongs to the TonB-dependent receptor family.</text>
</comment>
<keyword evidence="4" id="KW-0406">Ion transport</keyword>
<dbReference type="SUPFAM" id="SSF49464">
    <property type="entry name" value="Carboxypeptidase regulatory domain-like"/>
    <property type="match status" value="1"/>
</dbReference>
<evidence type="ECO:0000256" key="6">
    <source>
        <dbReference type="ARBA" id="ARBA00023004"/>
    </source>
</evidence>
<dbReference type="Pfam" id="PF07715">
    <property type="entry name" value="Plug"/>
    <property type="match status" value="1"/>
</dbReference>
<evidence type="ECO:0000259" key="14">
    <source>
        <dbReference type="Pfam" id="PF07660"/>
    </source>
</evidence>
<evidence type="ECO:0000259" key="13">
    <source>
        <dbReference type="Pfam" id="PF00593"/>
    </source>
</evidence>
<dbReference type="SUPFAM" id="SSF56935">
    <property type="entry name" value="Porins"/>
    <property type="match status" value="1"/>
</dbReference>
<keyword evidence="7 11" id="KW-0798">TonB box</keyword>
<keyword evidence="12" id="KW-0732">Signal</keyword>
<keyword evidence="8 10" id="KW-0472">Membrane</keyword>
<dbReference type="InterPro" id="IPR023996">
    <property type="entry name" value="TonB-dep_OMP_SusC/RagA"/>
</dbReference>
<dbReference type="PROSITE" id="PS52016">
    <property type="entry name" value="TONB_DEPENDENT_REC_3"/>
    <property type="match status" value="1"/>
</dbReference>
<dbReference type="InterPro" id="IPR011662">
    <property type="entry name" value="Secretin/TonB_short_N"/>
</dbReference>
<evidence type="ECO:0000256" key="3">
    <source>
        <dbReference type="ARBA" id="ARBA00022452"/>
    </source>
</evidence>
<dbReference type="EMBL" id="JBHUDG010000002">
    <property type="protein sequence ID" value="MFD1628464.1"/>
    <property type="molecule type" value="Genomic_DNA"/>
</dbReference>
<evidence type="ECO:0000256" key="5">
    <source>
        <dbReference type="ARBA" id="ARBA00022692"/>
    </source>
</evidence>
<evidence type="ECO:0000313" key="17">
    <source>
        <dbReference type="Proteomes" id="UP001597118"/>
    </source>
</evidence>
<evidence type="ECO:0000256" key="7">
    <source>
        <dbReference type="ARBA" id="ARBA00023077"/>
    </source>
</evidence>
<dbReference type="Gene3D" id="2.40.170.20">
    <property type="entry name" value="TonB-dependent receptor, beta-barrel domain"/>
    <property type="match status" value="1"/>
</dbReference>
<dbReference type="InterPro" id="IPR008969">
    <property type="entry name" value="CarboxyPept-like_regulatory"/>
</dbReference>
<keyword evidence="2 10" id="KW-0813">Transport</keyword>
<gene>
    <name evidence="16" type="ORF">ACFSAH_01175</name>
</gene>
<dbReference type="Proteomes" id="UP001597118">
    <property type="component" value="Unassembled WGS sequence"/>
</dbReference>